<evidence type="ECO:0000256" key="3">
    <source>
        <dbReference type="ARBA" id="ARBA00022741"/>
    </source>
</evidence>
<dbReference type="SMART" id="SM00382">
    <property type="entry name" value="AAA"/>
    <property type="match status" value="1"/>
</dbReference>
<comment type="caution">
    <text evidence="7">The sequence shown here is derived from an EMBL/GenBank/DDBJ whole genome shotgun (WGS) entry which is preliminary data.</text>
</comment>
<evidence type="ECO:0000256" key="1">
    <source>
        <dbReference type="ARBA" id="ARBA00005417"/>
    </source>
</evidence>
<evidence type="ECO:0000259" key="6">
    <source>
        <dbReference type="PROSITE" id="PS50893"/>
    </source>
</evidence>
<evidence type="ECO:0000256" key="2">
    <source>
        <dbReference type="ARBA" id="ARBA00022448"/>
    </source>
</evidence>
<dbReference type="InterPro" id="IPR052156">
    <property type="entry name" value="BCAA_Transport_ATP-bd_LivF"/>
</dbReference>
<keyword evidence="5" id="KW-0029">Amino-acid transport</keyword>
<dbReference type="AlphaFoldDB" id="A0A7J3I9V8"/>
<name>A0A7J3I9V8_9CREN</name>
<accession>A0A7J3I9V8</accession>
<evidence type="ECO:0000256" key="4">
    <source>
        <dbReference type="ARBA" id="ARBA00022840"/>
    </source>
</evidence>
<dbReference type="PROSITE" id="PS50893">
    <property type="entry name" value="ABC_TRANSPORTER_2"/>
    <property type="match status" value="1"/>
</dbReference>
<dbReference type="GO" id="GO:0016887">
    <property type="term" value="F:ATP hydrolysis activity"/>
    <property type="evidence" value="ECO:0007669"/>
    <property type="project" value="InterPro"/>
</dbReference>
<comment type="similarity">
    <text evidence="1">Belongs to the ABC transporter superfamily.</text>
</comment>
<dbReference type="InterPro" id="IPR027417">
    <property type="entry name" value="P-loop_NTPase"/>
</dbReference>
<dbReference type="CDD" id="cd03224">
    <property type="entry name" value="ABC_TM1139_LivF_branched"/>
    <property type="match status" value="1"/>
</dbReference>
<protein>
    <submittedName>
        <fullName evidence="7">ABC transporter ATP-binding protein</fullName>
    </submittedName>
</protein>
<dbReference type="InterPro" id="IPR003439">
    <property type="entry name" value="ABC_transporter-like_ATP-bd"/>
</dbReference>
<organism evidence="7">
    <name type="scientific">Ignisphaera aggregans</name>
    <dbReference type="NCBI Taxonomy" id="334771"/>
    <lineage>
        <taxon>Archaea</taxon>
        <taxon>Thermoproteota</taxon>
        <taxon>Thermoprotei</taxon>
        <taxon>Desulfurococcales</taxon>
        <taxon>Desulfurococcaceae</taxon>
        <taxon>Ignisphaera</taxon>
    </lineage>
</organism>
<dbReference type="PROSITE" id="PS00211">
    <property type="entry name" value="ABC_TRANSPORTER_1"/>
    <property type="match status" value="1"/>
</dbReference>
<dbReference type="PANTHER" id="PTHR43820">
    <property type="entry name" value="HIGH-AFFINITY BRANCHED-CHAIN AMINO ACID TRANSPORT ATP-BINDING PROTEIN LIVF"/>
    <property type="match status" value="1"/>
</dbReference>
<sequence>MSHIQTENLCSGYGKIKVLFNINILAEKGKITAIIGPNGAGKTTLLNSIFGIADIFSGRVLLDGNDITGLKPHEIARRGIGYVTQTNNIFADLTVEENLRLAAHELNRVDYTRRKNEVLELFPRLREFLGRRAGTLSGGERRMLAIAIAMMKSPSAILLDEITTDLAPIMVKRVLEKVIELKDKLGLTILLVEQYAHRALEIADRVYLLVSGEIKFGGEPKELLKHEDLIRLYLGAV</sequence>
<keyword evidence="2" id="KW-0813">Transport</keyword>
<dbReference type="EMBL" id="DTAI01000230">
    <property type="protein sequence ID" value="HGN37422.1"/>
    <property type="molecule type" value="Genomic_DNA"/>
</dbReference>
<dbReference type="InterPro" id="IPR017871">
    <property type="entry name" value="ABC_transporter-like_CS"/>
</dbReference>
<dbReference type="SUPFAM" id="SSF52540">
    <property type="entry name" value="P-loop containing nucleoside triphosphate hydrolases"/>
    <property type="match status" value="1"/>
</dbReference>
<dbReference type="GO" id="GO:0005524">
    <property type="term" value="F:ATP binding"/>
    <property type="evidence" value="ECO:0007669"/>
    <property type="project" value="UniProtKB-KW"/>
</dbReference>
<dbReference type="Gene3D" id="3.40.50.300">
    <property type="entry name" value="P-loop containing nucleotide triphosphate hydrolases"/>
    <property type="match status" value="1"/>
</dbReference>
<dbReference type="InterPro" id="IPR003593">
    <property type="entry name" value="AAA+_ATPase"/>
</dbReference>
<reference evidence="7" key="1">
    <citation type="journal article" date="2020" name="mSystems">
        <title>Genome- and Community-Level Interaction Insights into Carbon Utilization and Element Cycling Functions of Hydrothermarchaeota in Hydrothermal Sediment.</title>
        <authorList>
            <person name="Zhou Z."/>
            <person name="Liu Y."/>
            <person name="Xu W."/>
            <person name="Pan J."/>
            <person name="Luo Z.H."/>
            <person name="Li M."/>
        </authorList>
    </citation>
    <scope>NUCLEOTIDE SEQUENCE [LARGE SCALE GENOMIC DNA]</scope>
    <source>
        <strain evidence="7">SpSt-618</strain>
    </source>
</reference>
<evidence type="ECO:0000256" key="5">
    <source>
        <dbReference type="ARBA" id="ARBA00022970"/>
    </source>
</evidence>
<keyword evidence="4 7" id="KW-0067">ATP-binding</keyword>
<dbReference type="GO" id="GO:0015658">
    <property type="term" value="F:branched-chain amino acid transmembrane transporter activity"/>
    <property type="evidence" value="ECO:0007669"/>
    <property type="project" value="TreeGrafter"/>
</dbReference>
<feature type="domain" description="ABC transporter" evidence="6">
    <location>
        <begin position="4"/>
        <end position="236"/>
    </location>
</feature>
<evidence type="ECO:0000313" key="7">
    <source>
        <dbReference type="EMBL" id="HGN37422.1"/>
    </source>
</evidence>
<dbReference type="PANTHER" id="PTHR43820:SF7">
    <property type="entry name" value="BRANCHED-CHAIN AMINO ACID TRANSPORT ATP-BINDING PROTEIN LIVF-RELATED"/>
    <property type="match status" value="1"/>
</dbReference>
<dbReference type="GO" id="GO:0015807">
    <property type="term" value="P:L-amino acid transport"/>
    <property type="evidence" value="ECO:0007669"/>
    <property type="project" value="TreeGrafter"/>
</dbReference>
<dbReference type="Pfam" id="PF00005">
    <property type="entry name" value="ABC_tran"/>
    <property type="match status" value="1"/>
</dbReference>
<keyword evidence="3" id="KW-0547">Nucleotide-binding</keyword>
<gene>
    <name evidence="7" type="ORF">ENT87_07760</name>
</gene>
<proteinExistence type="inferred from homology"/>